<sequence length="76" mass="8232">MPHRTTTLTASTFVTAGLMAVLTLREAAAQERITLETIGAVRMALFEEVRVANPELRPAQAAPAREPVAERTATTR</sequence>
<dbReference type="RefSeq" id="WP_339159665.1">
    <property type="nucleotide sequence ID" value="NZ_LR743510.1"/>
</dbReference>
<name>A0A679JP62_9HYPH</name>
<protein>
    <submittedName>
        <fullName evidence="2">Uncharacterized protein</fullName>
    </submittedName>
</protein>
<feature type="region of interest" description="Disordered" evidence="1">
    <location>
        <begin position="57"/>
        <end position="76"/>
    </location>
</feature>
<proteinExistence type="predicted"/>
<accession>A0A679JP62</accession>
<geneLocation type="plasmid" evidence="2">
    <name>1</name>
</geneLocation>
<evidence type="ECO:0000313" key="2">
    <source>
        <dbReference type="EMBL" id="CAA2138406.1"/>
    </source>
</evidence>
<gene>
    <name evidence="2" type="ORF">MBLL_01130</name>
</gene>
<organism evidence="2">
    <name type="scientific">Methylobacterium bullatum</name>
    <dbReference type="NCBI Taxonomy" id="570505"/>
    <lineage>
        <taxon>Bacteria</taxon>
        <taxon>Pseudomonadati</taxon>
        <taxon>Pseudomonadota</taxon>
        <taxon>Alphaproteobacteria</taxon>
        <taxon>Hyphomicrobiales</taxon>
        <taxon>Methylobacteriaceae</taxon>
        <taxon>Methylobacterium</taxon>
    </lineage>
</organism>
<reference evidence="2" key="1">
    <citation type="submission" date="2019-12" db="EMBL/GenBank/DDBJ databases">
        <authorList>
            <person name="Cremers G."/>
        </authorList>
    </citation>
    <scope>NUCLEOTIDE SEQUENCE</scope>
    <source>
        <strain evidence="2">Mbul2</strain>
        <plasmid evidence="2">1</plasmid>
    </source>
</reference>
<evidence type="ECO:0000256" key="1">
    <source>
        <dbReference type="SAM" id="MobiDB-lite"/>
    </source>
</evidence>
<dbReference type="EMBL" id="LR743510">
    <property type="protein sequence ID" value="CAA2138406.1"/>
    <property type="molecule type" value="Genomic_DNA"/>
</dbReference>
<keyword evidence="2" id="KW-0614">Plasmid</keyword>
<dbReference type="AlphaFoldDB" id="A0A679JP62"/>